<evidence type="ECO:0000313" key="1">
    <source>
        <dbReference type="EMBL" id="EMG49244.1"/>
    </source>
</evidence>
<accession>M3K3C8</accession>
<organism evidence="1 2">
    <name type="scientific">Candida maltosa (strain Xu316)</name>
    <name type="common">Yeast</name>
    <dbReference type="NCBI Taxonomy" id="1245528"/>
    <lineage>
        <taxon>Eukaryota</taxon>
        <taxon>Fungi</taxon>
        <taxon>Dikarya</taxon>
        <taxon>Ascomycota</taxon>
        <taxon>Saccharomycotina</taxon>
        <taxon>Pichiomycetes</taxon>
        <taxon>Debaryomycetaceae</taxon>
        <taxon>Candida/Lodderomyces clade</taxon>
        <taxon>Candida</taxon>
    </lineage>
</organism>
<protein>
    <submittedName>
        <fullName evidence="1">Uncharacterized protein</fullName>
    </submittedName>
</protein>
<name>M3K3C8_CANMX</name>
<keyword evidence="2" id="KW-1185">Reference proteome</keyword>
<gene>
    <name evidence="1" type="ORF">G210_0054</name>
</gene>
<evidence type="ECO:0000313" key="2">
    <source>
        <dbReference type="Proteomes" id="UP000011777"/>
    </source>
</evidence>
<dbReference type="Proteomes" id="UP000011777">
    <property type="component" value="Unassembled WGS sequence"/>
</dbReference>
<sequence>MFQKIEKKKEWGP</sequence>
<comment type="caution">
    <text evidence="1">The sequence shown here is derived from an EMBL/GenBank/DDBJ whole genome shotgun (WGS) entry which is preliminary data.</text>
</comment>
<proteinExistence type="predicted"/>
<dbReference type="EMBL" id="AOGT01000772">
    <property type="protein sequence ID" value="EMG49244.1"/>
    <property type="molecule type" value="Genomic_DNA"/>
</dbReference>
<dbReference type="HOGENOM" id="CLU_3435933_0_0_1"/>
<reference evidence="1 2" key="1">
    <citation type="submission" date="2013-02" db="EMBL/GenBank/DDBJ databases">
        <title>Genome sequence of Candida maltosa Xu316, a potential industrial strain for xylitol and ethanol production.</title>
        <authorList>
            <person name="Yu J."/>
            <person name="Wang Q."/>
            <person name="Geng X."/>
            <person name="Bao W."/>
            <person name="He P."/>
            <person name="Cai J."/>
        </authorList>
    </citation>
    <scope>NUCLEOTIDE SEQUENCE [LARGE SCALE GENOMIC DNA]</scope>
    <source>
        <strain evidence="2">Xu316</strain>
    </source>
</reference>